<dbReference type="Pfam" id="PF00675">
    <property type="entry name" value="Peptidase_M16"/>
    <property type="match status" value="1"/>
</dbReference>
<dbReference type="PANTHER" id="PTHR43016">
    <property type="entry name" value="PRESEQUENCE PROTEASE"/>
    <property type="match status" value="1"/>
</dbReference>
<proteinExistence type="predicted"/>
<dbReference type="InterPro" id="IPR007863">
    <property type="entry name" value="Peptidase_M16_C"/>
</dbReference>
<dbReference type="GO" id="GO:0046872">
    <property type="term" value="F:metal ion binding"/>
    <property type="evidence" value="ECO:0007669"/>
    <property type="project" value="InterPro"/>
</dbReference>
<dbReference type="Proteomes" id="UP000286561">
    <property type="component" value="Unassembled WGS sequence"/>
</dbReference>
<dbReference type="InterPro" id="IPR011765">
    <property type="entry name" value="Pept_M16_N"/>
</dbReference>
<dbReference type="GO" id="GO:0016485">
    <property type="term" value="P:protein processing"/>
    <property type="evidence" value="ECO:0007669"/>
    <property type="project" value="TreeGrafter"/>
</dbReference>
<evidence type="ECO:0000313" key="3">
    <source>
        <dbReference type="EMBL" id="CUM84951.1"/>
    </source>
</evidence>
<dbReference type="InterPro" id="IPR013578">
    <property type="entry name" value="Peptidase_M16C_assoc"/>
</dbReference>
<dbReference type="PANTHER" id="PTHR43016:SF13">
    <property type="entry name" value="PRESEQUENCE PROTEASE, MITOCHONDRIAL"/>
    <property type="match status" value="1"/>
</dbReference>
<accession>A0A173S404</accession>
<evidence type="ECO:0000313" key="4">
    <source>
        <dbReference type="EMBL" id="RGZ83952.1"/>
    </source>
</evidence>
<feature type="coiled-coil region" evidence="1">
    <location>
        <begin position="465"/>
        <end position="492"/>
    </location>
</feature>
<dbReference type="InterPro" id="IPR055130">
    <property type="entry name" value="PreP_C"/>
</dbReference>
<dbReference type="GO" id="GO:0004222">
    <property type="term" value="F:metalloendopeptidase activity"/>
    <property type="evidence" value="ECO:0007669"/>
    <property type="project" value="TreeGrafter"/>
</dbReference>
<dbReference type="EMBL" id="CYYC01000005">
    <property type="protein sequence ID" value="CUM84951.1"/>
    <property type="molecule type" value="Genomic_DNA"/>
</dbReference>
<protein>
    <submittedName>
        <fullName evidence="3 4">Peptidase M16</fullName>
    </submittedName>
</protein>
<keyword evidence="1" id="KW-0175">Coiled coil</keyword>
<reference evidence="3 5" key="1">
    <citation type="submission" date="2015-09" db="EMBL/GenBank/DDBJ databases">
        <authorList>
            <consortium name="Pathogen Informatics"/>
        </authorList>
    </citation>
    <scope>NUCLEOTIDE SEQUENCE [LARGE SCALE GENOMIC DNA]</scope>
    <source>
        <strain evidence="3 5">2789STDY5834966</strain>
    </source>
</reference>
<dbReference type="EMBL" id="QSEP01000022">
    <property type="protein sequence ID" value="RGZ83952.1"/>
    <property type="molecule type" value="Genomic_DNA"/>
</dbReference>
<dbReference type="SUPFAM" id="SSF63411">
    <property type="entry name" value="LuxS/MPP-like metallohydrolase"/>
    <property type="match status" value="4"/>
</dbReference>
<dbReference type="Pfam" id="PF22516">
    <property type="entry name" value="PreP_C"/>
    <property type="match status" value="1"/>
</dbReference>
<evidence type="ECO:0000256" key="1">
    <source>
        <dbReference type="SAM" id="Coils"/>
    </source>
</evidence>
<dbReference type="SMART" id="SM01264">
    <property type="entry name" value="M16C_associated"/>
    <property type="match status" value="1"/>
</dbReference>
<evidence type="ECO:0000313" key="6">
    <source>
        <dbReference type="Proteomes" id="UP000286561"/>
    </source>
</evidence>
<dbReference type="Pfam" id="PF05193">
    <property type="entry name" value="Peptidase_M16_C"/>
    <property type="match status" value="1"/>
</dbReference>
<dbReference type="Proteomes" id="UP000095390">
    <property type="component" value="Unassembled WGS sequence"/>
</dbReference>
<evidence type="ECO:0000259" key="2">
    <source>
        <dbReference type="SMART" id="SM01264"/>
    </source>
</evidence>
<dbReference type="InterPro" id="IPR011249">
    <property type="entry name" value="Metalloenz_LuxS/M16"/>
</dbReference>
<reference evidence="4 6" key="2">
    <citation type="submission" date="2018-08" db="EMBL/GenBank/DDBJ databases">
        <title>A genome reference for cultivated species of the human gut microbiota.</title>
        <authorList>
            <person name="Zou Y."/>
            <person name="Xue W."/>
            <person name="Luo G."/>
        </authorList>
    </citation>
    <scope>NUCLEOTIDE SEQUENCE [LARGE SCALE GENOMIC DNA]</scope>
    <source>
        <strain evidence="4 6">AM48-23BH</strain>
    </source>
</reference>
<dbReference type="FunFam" id="3.30.830.10:FF:000034">
    <property type="entry name" value="presequence protease 1, chloroplastic/mitochondrial"/>
    <property type="match status" value="1"/>
</dbReference>
<dbReference type="Pfam" id="PF08367">
    <property type="entry name" value="M16C_assoc"/>
    <property type="match status" value="1"/>
</dbReference>
<gene>
    <name evidence="4" type="ORF">DW972_05475</name>
    <name evidence="3" type="ORF">ERS852578_00645</name>
</gene>
<sequence length="972" mass="111285">MLKETDFKSYSFVQKEKIDELNGYGYVLEHKKTGARVLLIENDDTNKVFSIAFRTPPADDTGVAHILEHSVLCGSDKFPSKDPFIELAKGSLNTFLNAMTYPDKTVYPIASCNAQDYHNLMHVYLDAVFHPNIYKRDEILKQEGWHYEIADKDDELKFNGVVYNEMKGVFSSPDDVLARKIQEALLKDTPYAFESGGDPDAIPELTREKFLEFHSKYYHPSNSYIYLYGDVDFARELAFIDEEYLSHYEKKTVDSKVAMQEAFKAPETLKDTYSVSEKEEEGVYLSYNVAAGDSCDNERGLAMQILDYVLFTMPGAPVRKKLIDAGLGKDVDSYYDGGIQQPLFSVIVKNAKKGNEALFIKTLEEALREQAENGLNKKAIYSAINNYEFKYREADFGRFPKGLIYGLNFLNSWLYDDTKALELADSLTPLARLKEKVETGYFEQLIKESFLENTHKAYVYLYPEVGKNERLEEELKEQLARMKDKLNAKQLNYLIEDTKKLKEFQETPSTQEELEKIPTLDLSDISREVLPFKNKEVTIGGTTAVVHEYHTNGIVYSDFCFDMSELPEELIPYATLLTEIYRYVDTEHFSYNDLATEINLKIGGLSFQTGMNVLVWEKDAYRPYFSVHMKCMENQVADGMSLLKEVLLSSKMDNKKRLKEIISELRTKMDTRIPAAGHVYAANRALSYIDPMMKYKDTAEGIGFYEFVKKLDKNFDSNADLLMKQLVRAQMCIFRKENLTLSLTGEFNFKSLMEGEMLQFNRMLYDMPCVKTVPAFVLEKKNEGFKTASKVQYVASAGCFEKEGQEYHGALKVLKTIFSYDYLWVNVRVTGGAYGCMCNFSRNGYGFFTSYRDPNLSATLDVYKKAADYVRNFEAGKRDMTKYIIGTISGIDQPLEPSALGERSFHAYQSGITVEMIQKERNQVLDATEETIRSLADYIESMMDAGTVCAIGNDRKLEEEKEMFKQVCSLNQ</sequence>
<evidence type="ECO:0000313" key="5">
    <source>
        <dbReference type="Proteomes" id="UP000095390"/>
    </source>
</evidence>
<feature type="domain" description="Peptidase M16C associated" evidence="2">
    <location>
        <begin position="461"/>
        <end position="711"/>
    </location>
</feature>
<name>A0A173S404_9FIRM</name>
<dbReference type="Gene3D" id="3.30.830.10">
    <property type="entry name" value="Metalloenzyme, LuxS/M16 peptidase-like"/>
    <property type="match status" value="4"/>
</dbReference>
<organism evidence="3 5">
    <name type="scientific">Anaerobutyricum hallii</name>
    <dbReference type="NCBI Taxonomy" id="39488"/>
    <lineage>
        <taxon>Bacteria</taxon>
        <taxon>Bacillati</taxon>
        <taxon>Bacillota</taxon>
        <taxon>Clostridia</taxon>
        <taxon>Lachnospirales</taxon>
        <taxon>Lachnospiraceae</taxon>
        <taxon>Anaerobutyricum</taxon>
    </lineage>
</organism>
<dbReference type="RefSeq" id="WP_022170110.1">
    <property type="nucleotide sequence ID" value="NZ_CATVSP010000114.1"/>
</dbReference>
<dbReference type="AlphaFoldDB" id="A0A173S404"/>
<dbReference type="OrthoDB" id="9762027at2"/>